<name>M7NF98_9BACL</name>
<dbReference type="AlphaFoldDB" id="M7NF98"/>
<proteinExistence type="predicted"/>
<feature type="transmembrane region" description="Helical" evidence="1">
    <location>
        <begin position="12"/>
        <end position="34"/>
    </location>
</feature>
<protein>
    <submittedName>
        <fullName evidence="2">Uncharacterized protein</fullName>
    </submittedName>
</protein>
<feature type="transmembrane region" description="Helical" evidence="1">
    <location>
        <begin position="40"/>
        <end position="60"/>
    </location>
</feature>
<evidence type="ECO:0000313" key="3">
    <source>
        <dbReference type="Proteomes" id="UP000011919"/>
    </source>
</evidence>
<dbReference type="STRING" id="1235279.C772_00868"/>
<evidence type="ECO:0000256" key="1">
    <source>
        <dbReference type="SAM" id="Phobius"/>
    </source>
</evidence>
<comment type="caution">
    <text evidence="2">The sequence shown here is derived from an EMBL/GenBank/DDBJ whole genome shotgun (WGS) entry which is preliminary data.</text>
</comment>
<organism evidence="2 3">
    <name type="scientific">Bhargavaea cecembensis DSE10</name>
    <dbReference type="NCBI Taxonomy" id="1235279"/>
    <lineage>
        <taxon>Bacteria</taxon>
        <taxon>Bacillati</taxon>
        <taxon>Bacillota</taxon>
        <taxon>Bacilli</taxon>
        <taxon>Bacillales</taxon>
        <taxon>Caryophanaceae</taxon>
        <taxon>Bhargavaea</taxon>
    </lineage>
</organism>
<keyword evidence="3" id="KW-1185">Reference proteome</keyword>
<evidence type="ECO:0000313" key="2">
    <source>
        <dbReference type="EMBL" id="EMR07223.1"/>
    </source>
</evidence>
<dbReference type="Proteomes" id="UP000011919">
    <property type="component" value="Unassembled WGS sequence"/>
</dbReference>
<keyword evidence="1" id="KW-0812">Transmembrane</keyword>
<gene>
    <name evidence="2" type="ORF">C772_00868</name>
</gene>
<keyword evidence="1" id="KW-1133">Transmembrane helix</keyword>
<dbReference type="EMBL" id="AOFT01000003">
    <property type="protein sequence ID" value="EMR07223.1"/>
    <property type="molecule type" value="Genomic_DNA"/>
</dbReference>
<reference evidence="2 3" key="1">
    <citation type="journal article" date="2013" name="Genome Announc.">
        <title>Draft Genome Sequence of Bhargavaea cecembensis Strain DSE10T, Isolated from a Deep-Sea Sediment Sample Collected at a Depth of 5,904 m from the Chagos-Laccadive Ridge System in the Indian Ocean.</title>
        <authorList>
            <person name="Shivaji S."/>
            <person name="Ara S."/>
            <person name="Begum Z."/>
            <person name="Ruth M."/>
            <person name="Singh A."/>
            <person name="Kumar Pinnaka A."/>
        </authorList>
    </citation>
    <scope>NUCLEOTIDE SEQUENCE [LARGE SCALE GENOMIC DNA]</scope>
    <source>
        <strain evidence="2 3">DSE10</strain>
    </source>
</reference>
<sequence length="73" mass="8237">MGADRRNRRKWPFSFIGLGMLVVGTILNLVFGPGPFVPSIWSYLTVAIVAVLIDTVIFLYKKIKSARKSPKER</sequence>
<accession>M7NF98</accession>
<keyword evidence="1" id="KW-0472">Membrane</keyword>